<dbReference type="InterPro" id="IPR002477">
    <property type="entry name" value="Peptidoglycan-bd-like"/>
</dbReference>
<dbReference type="AlphaFoldDB" id="A0A1H7KHJ3"/>
<evidence type="ECO:0000259" key="1">
    <source>
        <dbReference type="Pfam" id="PF01471"/>
    </source>
</evidence>
<accession>A0A1H7KHJ3</accession>
<dbReference type="SUPFAM" id="SSF47090">
    <property type="entry name" value="PGBD-like"/>
    <property type="match status" value="1"/>
</dbReference>
<feature type="domain" description="Peptidoglycan binding-like" evidence="1">
    <location>
        <begin position="790"/>
        <end position="849"/>
    </location>
</feature>
<protein>
    <submittedName>
        <fullName evidence="2">Putative peptidoglycan binding domain-containing protein</fullName>
    </submittedName>
</protein>
<dbReference type="Proteomes" id="UP000199506">
    <property type="component" value="Unassembled WGS sequence"/>
</dbReference>
<organism evidence="2 3">
    <name type="scientific">Methanobrevibacter gottschalkii</name>
    <dbReference type="NCBI Taxonomy" id="190974"/>
    <lineage>
        <taxon>Archaea</taxon>
        <taxon>Methanobacteriati</taxon>
        <taxon>Methanobacteriota</taxon>
        <taxon>Methanomada group</taxon>
        <taxon>Methanobacteria</taxon>
        <taxon>Methanobacteriales</taxon>
        <taxon>Methanobacteriaceae</taxon>
        <taxon>Methanobrevibacter</taxon>
    </lineage>
</organism>
<dbReference type="SMART" id="SM00710">
    <property type="entry name" value="PbH1"/>
    <property type="match status" value="6"/>
</dbReference>
<dbReference type="EMBL" id="FOAK01000006">
    <property type="protein sequence ID" value="SEK85966.1"/>
    <property type="molecule type" value="Genomic_DNA"/>
</dbReference>
<proteinExistence type="predicted"/>
<dbReference type="STRING" id="190974.SAMN05216439_1577"/>
<dbReference type="Gene3D" id="2.160.20.10">
    <property type="entry name" value="Single-stranded right-handed beta-helix, Pectin lyase-like"/>
    <property type="match status" value="1"/>
</dbReference>
<dbReference type="SUPFAM" id="SSF51126">
    <property type="entry name" value="Pectin lyase-like"/>
    <property type="match status" value="1"/>
</dbReference>
<gene>
    <name evidence="2" type="ORF">SAMN05216439_1577</name>
</gene>
<dbReference type="OrthoDB" id="78475at2157"/>
<dbReference type="InterPro" id="IPR008964">
    <property type="entry name" value="Invasin/intimin_cell_adhesion"/>
</dbReference>
<dbReference type="InterPro" id="IPR012334">
    <property type="entry name" value="Pectin_lyas_fold"/>
</dbReference>
<dbReference type="InterPro" id="IPR006626">
    <property type="entry name" value="PbH1"/>
</dbReference>
<name>A0A1H7KHJ3_9EURY</name>
<dbReference type="Gene3D" id="2.60.40.10">
    <property type="entry name" value="Immunoglobulins"/>
    <property type="match status" value="1"/>
</dbReference>
<dbReference type="Gene3D" id="1.10.101.10">
    <property type="entry name" value="PGBD-like superfamily/PGBD"/>
    <property type="match status" value="1"/>
</dbReference>
<evidence type="ECO:0000313" key="2">
    <source>
        <dbReference type="EMBL" id="SEK85966.1"/>
    </source>
</evidence>
<dbReference type="RefSeq" id="WP_180365868.1">
    <property type="nucleotide sequence ID" value="NZ_FOAK01000006.1"/>
</dbReference>
<sequence length="852" mass="94271">MKFKRYKCLVLILLVCLISISAVNATDETANDIKNTTNGQNLILEETVGENTLNANDEKELFLEDNNDDEIINIEDEEIKSETDNGTFAALENKINAGYGSTITLENDYEYEESGYSSGIEITQDITIDGKGHTIDAKGQTRIFDVEAGKVTLKNITFKNGMQNFFFGGGAILWKSLDGIITNCTFINNYAPSGGAIRLEAWDNTISDCTFIRNSANQGGAINLNTANYASISNCVFVNNDIYSVQGDGCKINNNIFMSCSIGFDFTRNYNIDNNWFGNNASNYTYKPNEFCNNWLFLNATTDPNTVSVSNTADIIFKLYAYNSTSGNISKYDNAPFKNLNLTITATNGNIDKNIAKLGETIKYTASSVGTGNVSAKVENVEYTIGLDIIPIETKLILNSTDTIIDSISTVGINVTDINNNPLSGVVKLTIKDNKGNEYNTTVTVKTGITTYIYPADKTNISKIVNITGFYLGNDTLGYVDSPVAETKFRVDKLNATVNLVVNNYTIRNFSVNITVTGKNTDRIVENGSLIIYANREKIDEINITDGKAENILLNITKIGNYELSVAYSGNNVFNENNTFSKNVTAIKISTIISANNIITTYNTDKYLEITLLDSEKNPLNNATLSVDLNGAKKYTTYKNGQIKIALGSLVPKTYTAKVSFDGNDIYSPYSTSFKVVVEKATPTITAKTKIFKFEDKTKKYTITLKNNKGIVMKNTKVTLTINGKTYTATTNTNGVATFKFNKLNKKGTYTASITYSGDKYYNKLIKKAKIKIKAPAWKTVAKGSKNKAIVKKIQKTLKNNGYYLKYNGRYLKIDGIFQKYTQIAVKHFQKANKLKTTGKVDYKTAKKLKII</sequence>
<dbReference type="Pfam" id="PF01471">
    <property type="entry name" value="PG_binding_1"/>
    <property type="match status" value="1"/>
</dbReference>
<dbReference type="InterPro" id="IPR011050">
    <property type="entry name" value="Pectin_lyase_fold/virulence"/>
</dbReference>
<reference evidence="2 3" key="1">
    <citation type="submission" date="2016-10" db="EMBL/GenBank/DDBJ databases">
        <authorList>
            <person name="de Groot N.N."/>
        </authorList>
    </citation>
    <scope>NUCLEOTIDE SEQUENCE [LARGE SCALE GENOMIC DNA]</scope>
    <source>
        <strain evidence="2 3">DSM 11978</strain>
    </source>
</reference>
<dbReference type="InterPro" id="IPR013783">
    <property type="entry name" value="Ig-like_fold"/>
</dbReference>
<evidence type="ECO:0000313" key="3">
    <source>
        <dbReference type="Proteomes" id="UP000199506"/>
    </source>
</evidence>
<dbReference type="InterPro" id="IPR036365">
    <property type="entry name" value="PGBD-like_sf"/>
</dbReference>
<dbReference type="SUPFAM" id="SSF49373">
    <property type="entry name" value="Invasin/intimin cell-adhesion fragments"/>
    <property type="match status" value="1"/>
</dbReference>
<dbReference type="InterPro" id="IPR036366">
    <property type="entry name" value="PGBDSf"/>
</dbReference>